<keyword evidence="2" id="KW-1185">Reference proteome</keyword>
<name>A0A9K3D771_9EUKA</name>
<dbReference type="AlphaFoldDB" id="A0A9K3D771"/>
<feature type="non-terminal residue" evidence="1">
    <location>
        <position position="1"/>
    </location>
</feature>
<proteinExistence type="predicted"/>
<evidence type="ECO:0000313" key="1">
    <source>
        <dbReference type="EMBL" id="GIQ88478.1"/>
    </source>
</evidence>
<reference evidence="1 2" key="1">
    <citation type="journal article" date="2018" name="PLoS ONE">
        <title>The draft genome of Kipferlia bialata reveals reductive genome evolution in fornicate parasites.</title>
        <authorList>
            <person name="Tanifuji G."/>
            <person name="Takabayashi S."/>
            <person name="Kume K."/>
            <person name="Takagi M."/>
            <person name="Nakayama T."/>
            <person name="Kamikawa R."/>
            <person name="Inagaki Y."/>
            <person name="Hashimoto T."/>
        </authorList>
    </citation>
    <scope>NUCLEOTIDE SEQUENCE [LARGE SCALE GENOMIC DNA]</scope>
    <source>
        <strain evidence="1">NY0173</strain>
    </source>
</reference>
<protein>
    <submittedName>
        <fullName evidence="1">Uncharacterized protein</fullName>
    </submittedName>
</protein>
<accession>A0A9K3D771</accession>
<dbReference type="Proteomes" id="UP000265618">
    <property type="component" value="Unassembled WGS sequence"/>
</dbReference>
<gene>
    <name evidence="1" type="ORF">KIPB_010731</name>
</gene>
<sequence length="129" mass="14366">MTICILIGLERERERRIQWQQQVSNVTAIVSNVTAIVFEKVFPNKSFKTGMSRRQAKACRNGASLFVETSQVTQDESNPSWPPLLGISYNLSGFGFGTKNMAKQGFLFSARTVAKTVRSGSKAIVEFDQ</sequence>
<dbReference type="EMBL" id="BDIP01004100">
    <property type="protein sequence ID" value="GIQ88478.1"/>
    <property type="molecule type" value="Genomic_DNA"/>
</dbReference>
<organism evidence="1 2">
    <name type="scientific">Kipferlia bialata</name>
    <dbReference type="NCBI Taxonomy" id="797122"/>
    <lineage>
        <taxon>Eukaryota</taxon>
        <taxon>Metamonada</taxon>
        <taxon>Carpediemonas-like organisms</taxon>
        <taxon>Kipferlia</taxon>
    </lineage>
</organism>
<comment type="caution">
    <text evidence="1">The sequence shown here is derived from an EMBL/GenBank/DDBJ whole genome shotgun (WGS) entry which is preliminary data.</text>
</comment>
<evidence type="ECO:0000313" key="2">
    <source>
        <dbReference type="Proteomes" id="UP000265618"/>
    </source>
</evidence>